<dbReference type="AlphaFoldDB" id="A0A5B0LLK6"/>
<comment type="caution">
    <text evidence="2">The sequence shown here is derived from an EMBL/GenBank/DDBJ whole genome shotgun (WGS) entry which is preliminary data.</text>
</comment>
<reference evidence="2 3" key="1">
    <citation type="submission" date="2019-05" db="EMBL/GenBank/DDBJ databases">
        <title>Emergence of the Ug99 lineage of the wheat stem rust pathogen through somatic hybridization.</title>
        <authorList>
            <person name="Li F."/>
            <person name="Upadhyaya N.M."/>
            <person name="Sperschneider J."/>
            <person name="Matny O."/>
            <person name="Nguyen-Phuc H."/>
            <person name="Mago R."/>
            <person name="Raley C."/>
            <person name="Miller M.E."/>
            <person name="Silverstein K.A.T."/>
            <person name="Henningsen E."/>
            <person name="Hirsch C.D."/>
            <person name="Visser B."/>
            <person name="Pretorius Z.A."/>
            <person name="Steffenson B.J."/>
            <person name="Schwessinger B."/>
            <person name="Dodds P.N."/>
            <person name="Figueroa M."/>
        </authorList>
    </citation>
    <scope>NUCLEOTIDE SEQUENCE [LARGE SCALE GENOMIC DNA]</scope>
    <source>
        <strain evidence="2">21-0</strain>
    </source>
</reference>
<accession>A0A5B0LLK6</accession>
<feature type="compositionally biased region" description="Basic and acidic residues" evidence="1">
    <location>
        <begin position="126"/>
        <end position="136"/>
    </location>
</feature>
<dbReference type="EMBL" id="VSWC01000197">
    <property type="protein sequence ID" value="KAA1064498.1"/>
    <property type="molecule type" value="Genomic_DNA"/>
</dbReference>
<name>A0A5B0LLK6_PUCGR</name>
<evidence type="ECO:0000256" key="1">
    <source>
        <dbReference type="SAM" id="MobiDB-lite"/>
    </source>
</evidence>
<gene>
    <name evidence="2" type="ORF">PGT21_005294</name>
</gene>
<evidence type="ECO:0000313" key="2">
    <source>
        <dbReference type="EMBL" id="KAA1064498.1"/>
    </source>
</evidence>
<dbReference type="Proteomes" id="UP000324748">
    <property type="component" value="Unassembled WGS sequence"/>
</dbReference>
<keyword evidence="3" id="KW-1185">Reference proteome</keyword>
<protein>
    <submittedName>
        <fullName evidence="2">Uncharacterized protein</fullName>
    </submittedName>
</protein>
<proteinExistence type="predicted"/>
<sequence>MSRLRWGAITAGRNLEENQIGKSSVIPDEDQVENQIMNLPRAWRQDSADWRPATWKRRQAEEQEKNEHIVLKKTTWISKSRKGSDDAEAEENAIPEPGHYLKIFTRQTTSLIGRRTGDTSPSSNSDQDKHLDRPDISHPSSVATDGIRSRE</sequence>
<feature type="region of interest" description="Disordered" evidence="1">
    <location>
        <begin position="78"/>
        <end position="151"/>
    </location>
</feature>
<organism evidence="2 3">
    <name type="scientific">Puccinia graminis f. sp. tritici</name>
    <dbReference type="NCBI Taxonomy" id="56615"/>
    <lineage>
        <taxon>Eukaryota</taxon>
        <taxon>Fungi</taxon>
        <taxon>Dikarya</taxon>
        <taxon>Basidiomycota</taxon>
        <taxon>Pucciniomycotina</taxon>
        <taxon>Pucciniomycetes</taxon>
        <taxon>Pucciniales</taxon>
        <taxon>Pucciniaceae</taxon>
        <taxon>Puccinia</taxon>
    </lineage>
</organism>
<evidence type="ECO:0000313" key="3">
    <source>
        <dbReference type="Proteomes" id="UP000324748"/>
    </source>
</evidence>